<dbReference type="EMBL" id="CP012526">
    <property type="protein sequence ID" value="ALC45621.1"/>
    <property type="molecule type" value="Genomic_DNA"/>
</dbReference>
<dbReference type="Proteomes" id="UP000494163">
    <property type="component" value="Chromosome 3R"/>
</dbReference>
<dbReference type="Gene3D" id="3.90.1300.10">
    <property type="entry name" value="Amidase signature (AS) domain"/>
    <property type="match status" value="1"/>
</dbReference>
<feature type="active site" description="Charge relay system" evidence="1">
    <location>
        <position position="202"/>
    </location>
</feature>
<keyword evidence="4" id="KW-1185">Reference proteome</keyword>
<evidence type="ECO:0000259" key="2">
    <source>
        <dbReference type="Pfam" id="PF01425"/>
    </source>
</evidence>
<evidence type="ECO:0000313" key="4">
    <source>
        <dbReference type="Proteomes" id="UP000494163"/>
    </source>
</evidence>
<feature type="domain" description="Amidase" evidence="2">
    <location>
        <begin position="66"/>
        <end position="511"/>
    </location>
</feature>
<feature type="active site" description="Acyl-ester intermediate" evidence="1">
    <location>
        <position position="226"/>
    </location>
</feature>
<dbReference type="SMR" id="A0A0M4EH66"/>
<protein>
    <submittedName>
        <fullName evidence="3">CG7900</fullName>
    </submittedName>
</protein>
<evidence type="ECO:0000313" key="3">
    <source>
        <dbReference type="EMBL" id="ALC45621.1"/>
    </source>
</evidence>
<dbReference type="PIRSF" id="PIRSF001221">
    <property type="entry name" value="Amidase_fungi"/>
    <property type="match status" value="1"/>
</dbReference>
<dbReference type="Pfam" id="PF01425">
    <property type="entry name" value="Amidase"/>
    <property type="match status" value="1"/>
</dbReference>
<dbReference type="AlphaFoldDB" id="A0A0M4EH66"/>
<dbReference type="InterPro" id="IPR052739">
    <property type="entry name" value="FAAH2"/>
</dbReference>
<evidence type="ECO:0000256" key="1">
    <source>
        <dbReference type="PIRSR" id="PIRSR001221-1"/>
    </source>
</evidence>
<name>A0A0M4EH66_DROBS</name>
<dbReference type="PANTHER" id="PTHR43372">
    <property type="entry name" value="FATTY-ACID AMIDE HYDROLASE"/>
    <property type="match status" value="1"/>
</dbReference>
<proteinExistence type="predicted"/>
<gene>
    <name evidence="3" type="ORF">Dbus_chr3Rg371</name>
</gene>
<dbReference type="SUPFAM" id="SSF75304">
    <property type="entry name" value="Amidase signature (AS) enzymes"/>
    <property type="match status" value="1"/>
</dbReference>
<dbReference type="GO" id="GO:0012505">
    <property type="term" value="C:endomembrane system"/>
    <property type="evidence" value="ECO:0007669"/>
    <property type="project" value="TreeGrafter"/>
</dbReference>
<reference evidence="3 4" key="1">
    <citation type="submission" date="2015-08" db="EMBL/GenBank/DDBJ databases">
        <title>Ancestral chromatin configuration constrains chromatin evolution on differentiating sex chromosomes in Drosophila.</title>
        <authorList>
            <person name="Zhou Q."/>
            <person name="Bachtrog D."/>
        </authorList>
    </citation>
    <scope>NUCLEOTIDE SEQUENCE [LARGE SCALE GENOMIC DNA]</scope>
    <source>
        <tissue evidence="3">Whole larvae</tissue>
    </source>
</reference>
<sequence>MEFFVRLFLIVVKLIALFINVLQTLNPLKKEKPKANALPPIENHLLTLSAQELRKRLCEGQISSLELVSAYIERIKVVNPQLNAVAQDCFEASLVQAAKVDAQIGDASDVKSLFQQQPLLGMPVTVKESCGLSGMSFAVGSLARSQLKAPADGAVVARLRAAGAIPLLVSATPEYCFSIDTDTLLNGRCCNPFDLERTPGGSSGGEGALNGAGASLFGIGSDIGGSIRIPSLFCGVFGHKPTAGVVSVEGHFPNSSNDDFNQYLVMGPITRFAVDLAQLLEIMAGTQAANKLRLHEPVDLKQLQVHYALNFEGLNGYMHLAVDEDIKTTIRMAVVHLKSQGLQVQRANLPGFRNSLEIGLGGIARLDKMDFLLTAQQPYEKVAQIRKTLWELLRSLCGQSKYTTGPLIFDLMRRSNAFMPSKQLETYQQEGQSLATDLSRLLGENGVLIFPTLHAPAFSHGATPIQLWGVDYTLIFNILGFPVTHVPMGLNDAGLPIGFSVVAAPFQDRLTIRIAVELERVFGGWQPPSPHKLVT</sequence>
<dbReference type="OMA" id="DRSDWYR"/>
<dbReference type="InterPro" id="IPR023631">
    <property type="entry name" value="Amidase_dom"/>
</dbReference>
<accession>A0A0M4EH66</accession>
<dbReference type="STRING" id="30019.A0A0M4EH66"/>
<dbReference type="InterPro" id="IPR036928">
    <property type="entry name" value="AS_sf"/>
</dbReference>
<feature type="active site" description="Charge relay system" evidence="1">
    <location>
        <position position="127"/>
    </location>
</feature>
<dbReference type="PANTHER" id="PTHR43372:SF3">
    <property type="entry name" value="AT07710P-RELATED"/>
    <property type="match status" value="1"/>
</dbReference>
<dbReference type="OrthoDB" id="6428749at2759"/>
<organism evidence="3 4">
    <name type="scientific">Drosophila busckii</name>
    <name type="common">Fruit fly</name>
    <dbReference type="NCBI Taxonomy" id="30019"/>
    <lineage>
        <taxon>Eukaryota</taxon>
        <taxon>Metazoa</taxon>
        <taxon>Ecdysozoa</taxon>
        <taxon>Arthropoda</taxon>
        <taxon>Hexapoda</taxon>
        <taxon>Insecta</taxon>
        <taxon>Pterygota</taxon>
        <taxon>Neoptera</taxon>
        <taxon>Endopterygota</taxon>
        <taxon>Diptera</taxon>
        <taxon>Brachycera</taxon>
        <taxon>Muscomorpha</taxon>
        <taxon>Ephydroidea</taxon>
        <taxon>Drosophilidae</taxon>
        <taxon>Drosophila</taxon>
    </lineage>
</organism>